<accession>A0A562PGJ6</accession>
<keyword evidence="3" id="KW-1185">Reference proteome</keyword>
<sequence length="115" mass="12836">MNEQIKVPKIYIDLLDQVFEIEKKVESLTESNSISRNVSRLKEIFEQLESDGGLVYHNPIGEAYNETRTDIEASIAGSSADNLIITEVIKPIVRYRKGGITLIARKGIVVAESKS</sequence>
<evidence type="ECO:0000313" key="1">
    <source>
        <dbReference type="EMBL" id="RDI49454.1"/>
    </source>
</evidence>
<organism evidence="2 4">
    <name type="scientific">Flavobacterium glaciei</name>
    <dbReference type="NCBI Taxonomy" id="386300"/>
    <lineage>
        <taxon>Bacteria</taxon>
        <taxon>Pseudomonadati</taxon>
        <taxon>Bacteroidota</taxon>
        <taxon>Flavobacteriia</taxon>
        <taxon>Flavobacteriales</taxon>
        <taxon>Flavobacteriaceae</taxon>
        <taxon>Flavobacterium</taxon>
    </lineage>
</organism>
<proteinExistence type="predicted"/>
<comment type="caution">
    <text evidence="2">The sequence shown here is derived from an EMBL/GenBank/DDBJ whole genome shotgun (WGS) entry which is preliminary data.</text>
</comment>
<dbReference type="EMBL" id="QQBA01000028">
    <property type="protein sequence ID" value="RDI49454.1"/>
    <property type="molecule type" value="Genomic_DNA"/>
</dbReference>
<evidence type="ECO:0000313" key="2">
    <source>
        <dbReference type="EMBL" id="TWI43602.1"/>
    </source>
</evidence>
<dbReference type="OrthoDB" id="961030at2"/>
<evidence type="ECO:0008006" key="5">
    <source>
        <dbReference type="Google" id="ProtNLM"/>
    </source>
</evidence>
<evidence type="ECO:0000313" key="4">
    <source>
        <dbReference type="Proteomes" id="UP000321392"/>
    </source>
</evidence>
<evidence type="ECO:0000313" key="3">
    <source>
        <dbReference type="Proteomes" id="UP000254518"/>
    </source>
</evidence>
<gene>
    <name evidence="1" type="ORF">DFR66_1283</name>
    <name evidence="2" type="ORF">IQ02_02873</name>
</gene>
<reference evidence="2" key="3">
    <citation type="submission" date="2019-07" db="EMBL/GenBank/DDBJ databases">
        <authorList>
            <person name="Whitman W."/>
            <person name="Huntemann M."/>
            <person name="Clum A."/>
            <person name="Pillay M."/>
            <person name="Palaniappan K."/>
            <person name="Varghese N."/>
            <person name="Mikhailova N."/>
            <person name="Stamatis D."/>
            <person name="Reddy T."/>
            <person name="Daum C."/>
            <person name="Shapiro N."/>
            <person name="Ivanova N."/>
            <person name="Kyrpides N."/>
            <person name="Woyke T."/>
        </authorList>
    </citation>
    <scope>NUCLEOTIDE SEQUENCE</scope>
    <source>
        <strain evidence="2">CGMCC 1.5380</strain>
    </source>
</reference>
<dbReference type="RefSeq" id="WP_114755364.1">
    <property type="nucleotide sequence ID" value="NZ_QQBA01000028.1"/>
</dbReference>
<dbReference type="AlphaFoldDB" id="A0A562PGJ6"/>
<dbReference type="EMBL" id="VLKX01000031">
    <property type="protein sequence ID" value="TWI43602.1"/>
    <property type="molecule type" value="Genomic_DNA"/>
</dbReference>
<reference evidence="1 3" key="2">
    <citation type="submission" date="2018-07" db="EMBL/GenBank/DDBJ databases">
        <title>Genomic Encyclopedia of Type Strains, Phase IV (KMG-IV): sequencing the most valuable type-strain genomes for metagenomic binning, comparative biology and taxonomic classification.</title>
        <authorList>
            <person name="Goeker M."/>
        </authorList>
    </citation>
    <scope>NUCLEOTIDE SEQUENCE [LARGE SCALE GENOMIC DNA]</scope>
    <source>
        <strain evidence="1 3">DSM 19728</strain>
    </source>
</reference>
<protein>
    <recommendedName>
        <fullName evidence="5">Molecular chaperone GrpE</fullName>
    </recommendedName>
</protein>
<dbReference type="Proteomes" id="UP000254518">
    <property type="component" value="Unassembled WGS sequence"/>
</dbReference>
<dbReference type="Proteomes" id="UP000321392">
    <property type="component" value="Unassembled WGS sequence"/>
</dbReference>
<reference evidence="2 4" key="1">
    <citation type="journal article" date="2015" name="Stand. Genomic Sci.">
        <title>Genomic Encyclopedia of Bacterial and Archaeal Type Strains, Phase III: the genomes of soil and plant-associated and newly described type strains.</title>
        <authorList>
            <person name="Whitman W.B."/>
            <person name="Woyke T."/>
            <person name="Klenk H.P."/>
            <person name="Zhou Y."/>
            <person name="Lilburn T.G."/>
            <person name="Beck B.J."/>
            <person name="De Vos P."/>
            <person name="Vandamme P."/>
            <person name="Eisen J.A."/>
            <person name="Garrity G."/>
            <person name="Hugenholtz P."/>
            <person name="Kyrpides N.C."/>
        </authorList>
    </citation>
    <scope>NUCLEOTIDE SEQUENCE [LARGE SCALE GENOMIC DNA]</scope>
    <source>
        <strain evidence="2 4">CGMCC 1.5380</strain>
    </source>
</reference>
<name>A0A562PGJ6_9FLAO</name>